<dbReference type="RefSeq" id="WP_270895352.1">
    <property type="nucleotide sequence ID" value="NZ_JBHSPF010000030.1"/>
</dbReference>
<evidence type="ECO:0000313" key="2">
    <source>
        <dbReference type="EMBL" id="MFC5628777.1"/>
    </source>
</evidence>
<proteinExistence type="predicted"/>
<organism evidence="2 3">
    <name type="scientific">Aliibacillus thermotolerans</name>
    <dbReference type="NCBI Taxonomy" id="1834418"/>
    <lineage>
        <taxon>Bacteria</taxon>
        <taxon>Bacillati</taxon>
        <taxon>Bacillota</taxon>
        <taxon>Bacilli</taxon>
        <taxon>Bacillales</taxon>
        <taxon>Bacillaceae</taxon>
        <taxon>Aliibacillus</taxon>
    </lineage>
</organism>
<dbReference type="Proteomes" id="UP001596143">
    <property type="component" value="Unassembled WGS sequence"/>
</dbReference>
<dbReference type="Pfam" id="PF12732">
    <property type="entry name" value="YtxH"/>
    <property type="match status" value="1"/>
</dbReference>
<evidence type="ECO:0000313" key="3">
    <source>
        <dbReference type="Proteomes" id="UP001596143"/>
    </source>
</evidence>
<sequence>MTKLDAKSLISGLLTGIAIGSITLLLTTPQSGRSTRNLIKKKKNTWFSSRKSELKLPYPIEGPETLDGMTRKVQKTLKRYKQEVKPEMVKIEQQAQEIADAIALLNKQIRKSDN</sequence>
<reference evidence="3" key="1">
    <citation type="journal article" date="2019" name="Int. J. Syst. Evol. Microbiol.">
        <title>The Global Catalogue of Microorganisms (GCM) 10K type strain sequencing project: providing services to taxonomists for standard genome sequencing and annotation.</title>
        <authorList>
            <consortium name="The Broad Institute Genomics Platform"/>
            <consortium name="The Broad Institute Genome Sequencing Center for Infectious Disease"/>
            <person name="Wu L."/>
            <person name="Ma J."/>
        </authorList>
    </citation>
    <scope>NUCLEOTIDE SEQUENCE [LARGE SCALE GENOMIC DNA]</scope>
    <source>
        <strain evidence="3">CGMCC 1.15790</strain>
    </source>
</reference>
<protein>
    <submittedName>
        <fullName evidence="2">YtxH domain-containing protein</fullName>
    </submittedName>
</protein>
<dbReference type="InterPro" id="IPR024623">
    <property type="entry name" value="YtxH"/>
</dbReference>
<comment type="caution">
    <text evidence="2">The sequence shown here is derived from an EMBL/GenBank/DDBJ whole genome shotgun (WGS) entry which is preliminary data.</text>
</comment>
<accession>A0ABW0U5J5</accession>
<name>A0ABW0U5J5_9BACI</name>
<evidence type="ECO:0000256" key="1">
    <source>
        <dbReference type="SAM" id="Phobius"/>
    </source>
</evidence>
<feature type="transmembrane region" description="Helical" evidence="1">
    <location>
        <begin position="6"/>
        <end position="26"/>
    </location>
</feature>
<keyword evidence="1" id="KW-0472">Membrane</keyword>
<keyword evidence="3" id="KW-1185">Reference proteome</keyword>
<gene>
    <name evidence="2" type="ORF">ACFPTR_07690</name>
</gene>
<keyword evidence="1" id="KW-0812">Transmembrane</keyword>
<dbReference type="EMBL" id="JBHSPF010000030">
    <property type="protein sequence ID" value="MFC5628777.1"/>
    <property type="molecule type" value="Genomic_DNA"/>
</dbReference>
<keyword evidence="1" id="KW-1133">Transmembrane helix</keyword>